<dbReference type="OrthoDB" id="116921at2"/>
<dbReference type="InterPro" id="IPR013096">
    <property type="entry name" value="Cupin_2"/>
</dbReference>
<keyword evidence="3" id="KW-1185">Reference proteome</keyword>
<evidence type="ECO:0000313" key="3">
    <source>
        <dbReference type="Proteomes" id="UP000001817"/>
    </source>
</evidence>
<evidence type="ECO:0000259" key="1">
    <source>
        <dbReference type="Pfam" id="PF07883"/>
    </source>
</evidence>
<dbReference type="Proteomes" id="UP000001817">
    <property type="component" value="Chromosome 3"/>
</dbReference>
<protein>
    <recommendedName>
        <fullName evidence="1">Cupin type-2 domain-containing protein</fullName>
    </recommendedName>
</protein>
<evidence type="ECO:0000313" key="2">
    <source>
        <dbReference type="EMBL" id="ABE36818.1"/>
    </source>
</evidence>
<dbReference type="SUPFAM" id="SSF51182">
    <property type="entry name" value="RmlC-like cupins"/>
    <property type="match status" value="2"/>
</dbReference>
<organism evidence="2 3">
    <name type="scientific">Paraburkholderia xenovorans (strain LB400)</name>
    <dbReference type="NCBI Taxonomy" id="266265"/>
    <lineage>
        <taxon>Bacteria</taxon>
        <taxon>Pseudomonadati</taxon>
        <taxon>Pseudomonadota</taxon>
        <taxon>Betaproteobacteria</taxon>
        <taxon>Burkholderiales</taxon>
        <taxon>Burkholderiaceae</taxon>
        <taxon>Paraburkholderia</taxon>
    </lineage>
</organism>
<dbReference type="EMBL" id="CP000272">
    <property type="protein sequence ID" value="ABE36818.1"/>
    <property type="molecule type" value="Genomic_DNA"/>
</dbReference>
<dbReference type="RefSeq" id="WP_011494065.1">
    <property type="nucleotide sequence ID" value="NC_007953.1"/>
</dbReference>
<name>Q13GH1_PARXL</name>
<dbReference type="KEGG" id="bxe:Bxe_C0943"/>
<dbReference type="AlphaFoldDB" id="Q13GH1"/>
<feature type="domain" description="Cupin type-2" evidence="1">
    <location>
        <begin position="181"/>
        <end position="248"/>
    </location>
</feature>
<dbReference type="CDD" id="cd02208">
    <property type="entry name" value="cupin_RmlC-like"/>
    <property type="match status" value="1"/>
</dbReference>
<dbReference type="STRING" id="266265.Bxe_C0943"/>
<reference evidence="2 3" key="1">
    <citation type="journal article" date="2006" name="Proc. Natl. Acad. Sci. U.S.A.">
        <title>Burkholderia xenovorans LB400 harbors a multi-replicon, 9.73-Mbp genome shaped for versatility.</title>
        <authorList>
            <person name="Chain P.S."/>
            <person name="Denef V.J."/>
            <person name="Konstantinidis K.T."/>
            <person name="Vergez L.M."/>
            <person name="Agullo L."/>
            <person name="Reyes V.L."/>
            <person name="Hauser L."/>
            <person name="Cordova M."/>
            <person name="Gomez L."/>
            <person name="Gonzalez M."/>
            <person name="Land M."/>
            <person name="Lao V."/>
            <person name="Larimer F."/>
            <person name="LiPuma J.J."/>
            <person name="Mahenthiralingam E."/>
            <person name="Malfatti S.A."/>
            <person name="Marx C.J."/>
            <person name="Parnell J.J."/>
            <person name="Ramette A."/>
            <person name="Richardson P."/>
            <person name="Seeger M."/>
            <person name="Smith D."/>
            <person name="Spilker T."/>
            <person name="Sul W.J."/>
            <person name="Tsoi T.V."/>
            <person name="Ulrich L.E."/>
            <person name="Zhulin I.B."/>
            <person name="Tiedje J.M."/>
        </authorList>
    </citation>
    <scope>NUCLEOTIDE SEQUENCE [LARGE SCALE GENOMIC DNA]</scope>
    <source>
        <strain evidence="2 3">LB400</strain>
    </source>
</reference>
<sequence>MNQRNRLTNPELSPGHASYITWENYRRGFQWRTAHSEGRELHRIEYPDFDGPDFFGRLIVLPPGQRSEVRKEPGDLVLLALEGDIEVTIGANIHVLKPLDLLAIPAGTAFSMANVGLPNGVVFGTFARGDGAVPEPRGEIQHMVWEQYRRDFRWTLPLAEQWGYHRGSGPLIRPEMLRGHTVRMPPGQTTPWHAPARDMMFMGISAEVEFAAGGGVWPLKRFDLLLIPAGTPYAYTNYGLSETVFLSIGGKLPPGRKSTYFAEDPGWPPREGVPVIEVEIDAHGDARVKNA</sequence>
<dbReference type="Pfam" id="PF07883">
    <property type="entry name" value="Cupin_2"/>
    <property type="match status" value="1"/>
</dbReference>
<dbReference type="KEGG" id="bxb:DR64_7507"/>
<proteinExistence type="predicted"/>
<gene>
    <name evidence="2" type="ORF">Bxe_C0943</name>
</gene>
<dbReference type="InterPro" id="IPR011051">
    <property type="entry name" value="RmlC_Cupin_sf"/>
</dbReference>
<accession>Q13GH1</accession>
<dbReference type="Gene3D" id="2.60.120.10">
    <property type="entry name" value="Jelly Rolls"/>
    <property type="match status" value="2"/>
</dbReference>
<dbReference type="eggNOG" id="COG1917">
    <property type="taxonomic scope" value="Bacteria"/>
</dbReference>
<dbReference type="InterPro" id="IPR014710">
    <property type="entry name" value="RmlC-like_jellyroll"/>
</dbReference>